<dbReference type="OrthoDB" id="2121828at2759"/>
<dbReference type="EMBL" id="MU250543">
    <property type="protein sequence ID" value="KAG7443738.1"/>
    <property type="molecule type" value="Genomic_DNA"/>
</dbReference>
<comment type="caution">
    <text evidence="3">The sequence shown here is derived from an EMBL/GenBank/DDBJ whole genome shotgun (WGS) entry which is preliminary data.</text>
</comment>
<keyword evidence="4" id="KW-1185">Reference proteome</keyword>
<organism evidence="3 4">
    <name type="scientific">Guyanagaster necrorhizus</name>
    <dbReference type="NCBI Taxonomy" id="856835"/>
    <lineage>
        <taxon>Eukaryota</taxon>
        <taxon>Fungi</taxon>
        <taxon>Dikarya</taxon>
        <taxon>Basidiomycota</taxon>
        <taxon>Agaricomycotina</taxon>
        <taxon>Agaricomycetes</taxon>
        <taxon>Agaricomycetidae</taxon>
        <taxon>Agaricales</taxon>
        <taxon>Marasmiineae</taxon>
        <taxon>Physalacriaceae</taxon>
        <taxon>Guyanagaster</taxon>
    </lineage>
</organism>
<dbReference type="Pfam" id="PF07732">
    <property type="entry name" value="Cu-oxidase_3"/>
    <property type="match status" value="1"/>
</dbReference>
<gene>
    <name evidence="3" type="ORF">BT62DRAFT_902218</name>
</gene>
<evidence type="ECO:0000259" key="2">
    <source>
        <dbReference type="Pfam" id="PF07732"/>
    </source>
</evidence>
<sequence>HIIFQKETNQADRVAFVNQICPIMKGNSFLYNSDPARHSHLCTQYCDGLHGTLIIYDPDNPHANLYDVDDNSTSILMLSDWYHTPGKQLGFLSI</sequence>
<dbReference type="SUPFAM" id="SSF49503">
    <property type="entry name" value="Cupredoxins"/>
    <property type="match status" value="1"/>
</dbReference>
<evidence type="ECO:0000313" key="4">
    <source>
        <dbReference type="Proteomes" id="UP000812287"/>
    </source>
</evidence>
<name>A0A9P7VNE3_9AGAR</name>
<dbReference type="Gene3D" id="2.60.40.420">
    <property type="entry name" value="Cupredoxins - blue copper proteins"/>
    <property type="match status" value="1"/>
</dbReference>
<dbReference type="AlphaFoldDB" id="A0A9P7VNE3"/>
<dbReference type="RefSeq" id="XP_043037238.1">
    <property type="nucleotide sequence ID" value="XM_043183486.1"/>
</dbReference>
<dbReference type="InterPro" id="IPR008972">
    <property type="entry name" value="Cupredoxin"/>
</dbReference>
<dbReference type="GeneID" id="66105783"/>
<feature type="domain" description="Plastocyanin-like" evidence="2">
    <location>
        <begin position="3"/>
        <end position="59"/>
    </location>
</feature>
<comment type="similarity">
    <text evidence="1">Belongs to the multicopper oxidase family.</text>
</comment>
<dbReference type="Proteomes" id="UP000812287">
    <property type="component" value="Unassembled WGS sequence"/>
</dbReference>
<dbReference type="InterPro" id="IPR011707">
    <property type="entry name" value="Cu-oxidase-like_N"/>
</dbReference>
<dbReference type="GO" id="GO:0005507">
    <property type="term" value="F:copper ion binding"/>
    <property type="evidence" value="ECO:0007669"/>
    <property type="project" value="InterPro"/>
</dbReference>
<evidence type="ECO:0000313" key="3">
    <source>
        <dbReference type="EMBL" id="KAG7443738.1"/>
    </source>
</evidence>
<accession>A0A9P7VNE3</accession>
<evidence type="ECO:0000256" key="1">
    <source>
        <dbReference type="ARBA" id="ARBA00010609"/>
    </source>
</evidence>
<reference evidence="3" key="1">
    <citation type="submission" date="2020-11" db="EMBL/GenBank/DDBJ databases">
        <title>Adaptations for nitrogen fixation in a non-lichenized fungal sporocarp promotes dispersal by wood-feeding termites.</title>
        <authorList>
            <consortium name="DOE Joint Genome Institute"/>
            <person name="Koch R.A."/>
            <person name="Yoon G."/>
            <person name="Arayal U."/>
            <person name="Lail K."/>
            <person name="Amirebrahimi M."/>
            <person name="Labutti K."/>
            <person name="Lipzen A."/>
            <person name="Riley R."/>
            <person name="Barry K."/>
            <person name="Henrissat B."/>
            <person name="Grigoriev I.V."/>
            <person name="Herr J.R."/>
            <person name="Aime M.C."/>
        </authorList>
    </citation>
    <scope>NUCLEOTIDE SEQUENCE</scope>
    <source>
        <strain evidence="3">MCA 3950</strain>
    </source>
</reference>
<proteinExistence type="inferred from homology"/>
<feature type="non-terminal residue" evidence="3">
    <location>
        <position position="1"/>
    </location>
</feature>
<protein>
    <recommendedName>
        <fullName evidence="2">Plastocyanin-like domain-containing protein</fullName>
    </recommendedName>
</protein>